<feature type="signal peptide" evidence="8">
    <location>
        <begin position="1"/>
        <end position="26"/>
    </location>
</feature>
<dbReference type="PRINTS" id="PR00385">
    <property type="entry name" value="P450"/>
</dbReference>
<dbReference type="PRINTS" id="PR00465">
    <property type="entry name" value="EP450IV"/>
</dbReference>
<dbReference type="SUPFAM" id="SSF48264">
    <property type="entry name" value="Cytochrome P450"/>
    <property type="match status" value="1"/>
</dbReference>
<keyword evidence="4 7" id="KW-0560">Oxidoreductase</keyword>
<dbReference type="GO" id="GO:0004497">
    <property type="term" value="F:monooxygenase activity"/>
    <property type="evidence" value="ECO:0007669"/>
    <property type="project" value="UniProtKB-KW"/>
</dbReference>
<dbReference type="GO" id="GO:0043386">
    <property type="term" value="P:mycotoxin biosynthetic process"/>
    <property type="evidence" value="ECO:0007669"/>
    <property type="project" value="UniProtKB-ARBA"/>
</dbReference>
<comment type="cofactor">
    <cofactor evidence="1 6">
        <name>heme</name>
        <dbReference type="ChEBI" id="CHEBI:30413"/>
    </cofactor>
</comment>
<protein>
    <recommendedName>
        <fullName evidence="11">Cytochrome P450</fullName>
    </recommendedName>
</protein>
<dbReference type="GO" id="GO:0020037">
    <property type="term" value="F:heme binding"/>
    <property type="evidence" value="ECO:0007669"/>
    <property type="project" value="InterPro"/>
</dbReference>
<evidence type="ECO:0000256" key="3">
    <source>
        <dbReference type="ARBA" id="ARBA00022723"/>
    </source>
</evidence>
<dbReference type="InterPro" id="IPR050121">
    <property type="entry name" value="Cytochrome_P450_monoxygenase"/>
</dbReference>
<organism evidence="9 10">
    <name type="scientific">Penicillium salamii</name>
    <dbReference type="NCBI Taxonomy" id="1612424"/>
    <lineage>
        <taxon>Eukaryota</taxon>
        <taxon>Fungi</taxon>
        <taxon>Dikarya</taxon>
        <taxon>Ascomycota</taxon>
        <taxon>Pezizomycotina</taxon>
        <taxon>Eurotiomycetes</taxon>
        <taxon>Eurotiomycetidae</taxon>
        <taxon>Eurotiales</taxon>
        <taxon>Aspergillaceae</taxon>
        <taxon>Penicillium</taxon>
    </lineage>
</organism>
<dbReference type="GO" id="GO:0016705">
    <property type="term" value="F:oxidoreductase activity, acting on paired donors, with incorporation or reduction of molecular oxygen"/>
    <property type="evidence" value="ECO:0007669"/>
    <property type="project" value="InterPro"/>
</dbReference>
<dbReference type="OrthoDB" id="1470350at2759"/>
<reference evidence="9" key="1">
    <citation type="submission" date="2021-07" db="EMBL/GenBank/DDBJ databases">
        <authorList>
            <person name="Branca A.L. A."/>
        </authorList>
    </citation>
    <scope>NUCLEOTIDE SEQUENCE</scope>
</reference>
<keyword evidence="7" id="KW-0503">Monooxygenase</keyword>
<evidence type="ECO:0000313" key="9">
    <source>
        <dbReference type="EMBL" id="CAG8398732.1"/>
    </source>
</evidence>
<comment type="similarity">
    <text evidence="2 7">Belongs to the cytochrome P450 family.</text>
</comment>
<comment type="caution">
    <text evidence="9">The sequence shown here is derived from an EMBL/GenBank/DDBJ whole genome shotgun (WGS) entry which is preliminary data.</text>
</comment>
<feature type="chain" id="PRO_5040948879" description="Cytochrome P450" evidence="8">
    <location>
        <begin position="27"/>
        <end position="512"/>
    </location>
</feature>
<dbReference type="Pfam" id="PF00067">
    <property type="entry name" value="p450"/>
    <property type="match status" value="1"/>
</dbReference>
<keyword evidence="10" id="KW-1185">Reference proteome</keyword>
<keyword evidence="6 7" id="KW-0349">Heme</keyword>
<evidence type="ECO:0000313" key="10">
    <source>
        <dbReference type="Proteomes" id="UP001152649"/>
    </source>
</evidence>
<dbReference type="CDD" id="cd11070">
    <property type="entry name" value="CYP56-like"/>
    <property type="match status" value="1"/>
</dbReference>
<keyword evidence="5 6" id="KW-0408">Iron</keyword>
<dbReference type="Proteomes" id="UP001152649">
    <property type="component" value="Unassembled WGS sequence"/>
</dbReference>
<dbReference type="Gene3D" id="1.10.630.10">
    <property type="entry name" value="Cytochrome P450"/>
    <property type="match status" value="1"/>
</dbReference>
<feature type="binding site" description="axial binding residue" evidence="6">
    <location>
        <position position="442"/>
    </location>
    <ligand>
        <name>heme</name>
        <dbReference type="ChEBI" id="CHEBI:30413"/>
    </ligand>
    <ligandPart>
        <name>Fe</name>
        <dbReference type="ChEBI" id="CHEBI:18248"/>
    </ligandPart>
</feature>
<evidence type="ECO:0000256" key="4">
    <source>
        <dbReference type="ARBA" id="ARBA00023002"/>
    </source>
</evidence>
<sequence>MSTLIVLVSAILVIPVVILLTPPRHPRRIPSAPFWITLLPLFFEIDQQQIFRQYIAEPLFKHGAIKIFFAGQWNVIVQRPSYVSEVFKKEQIFNKSGNQKKIPHSVLAEFLGSNIISARDEEWRCYRTVIKPGLQRLFHAKPIVENAKRLSEIIWQQQGRSSDKGIEIQNIFQRYSSANLVSCIFDRSDLSSQMMCMENEVPLHSTQLTLKRYLFRPIFMSFPALDRLASVIPSRTKARKLIRQFSDLLQKEILDDLAQQKDRNGEGDYLGDRLISAWHDGTLTTQQVRDNLNVLYVAGQENPQLLMISSLYLLGKYPEIQEKLRQEIKAYSISNAPSMDWQDLPYLTSTILECLRLLPPISQLINRRTAEPVWLGGHYIPEGTYIGYNSYATNRDPSSWGPDTDEFRPERWGATDEQISMNYRSAKAHAEFISFHGGSRACLGEKFALLEMRVTLFVLVKSLRWKLDPEWKDRMTPVCTLTSPLLFGAYHRFVGWSLAPTRRSSCFYPGLE</sequence>
<gene>
    <name evidence="9" type="ORF">PSALAMII_LOCUS7561</name>
</gene>
<dbReference type="PANTHER" id="PTHR24305:SF223">
    <property type="entry name" value="CYTOCHROME P450-DIT2"/>
    <property type="match status" value="1"/>
</dbReference>
<evidence type="ECO:0000256" key="2">
    <source>
        <dbReference type="ARBA" id="ARBA00010617"/>
    </source>
</evidence>
<dbReference type="InterPro" id="IPR002403">
    <property type="entry name" value="Cyt_P450_E_grp-IV"/>
</dbReference>
<dbReference type="InterPro" id="IPR036396">
    <property type="entry name" value="Cyt_P450_sf"/>
</dbReference>
<evidence type="ECO:0000256" key="7">
    <source>
        <dbReference type="RuleBase" id="RU000461"/>
    </source>
</evidence>
<keyword evidence="8" id="KW-0732">Signal</keyword>
<proteinExistence type="inferred from homology"/>
<evidence type="ECO:0008006" key="11">
    <source>
        <dbReference type="Google" id="ProtNLM"/>
    </source>
</evidence>
<dbReference type="InterPro" id="IPR001128">
    <property type="entry name" value="Cyt_P450"/>
</dbReference>
<evidence type="ECO:0000256" key="6">
    <source>
        <dbReference type="PIRSR" id="PIRSR602403-1"/>
    </source>
</evidence>
<accession>A0A9W4JH66</accession>
<evidence type="ECO:0000256" key="1">
    <source>
        <dbReference type="ARBA" id="ARBA00001971"/>
    </source>
</evidence>
<dbReference type="PROSITE" id="PS00086">
    <property type="entry name" value="CYTOCHROME_P450"/>
    <property type="match status" value="1"/>
</dbReference>
<name>A0A9W4JH66_9EURO</name>
<dbReference type="AlphaFoldDB" id="A0A9W4JH66"/>
<dbReference type="PANTHER" id="PTHR24305">
    <property type="entry name" value="CYTOCHROME P450"/>
    <property type="match status" value="1"/>
</dbReference>
<keyword evidence="3 6" id="KW-0479">Metal-binding</keyword>
<dbReference type="GO" id="GO:0005506">
    <property type="term" value="F:iron ion binding"/>
    <property type="evidence" value="ECO:0007669"/>
    <property type="project" value="InterPro"/>
</dbReference>
<dbReference type="InterPro" id="IPR017972">
    <property type="entry name" value="Cyt_P450_CS"/>
</dbReference>
<dbReference type="EMBL" id="CAJVPG010000355">
    <property type="protein sequence ID" value="CAG8398732.1"/>
    <property type="molecule type" value="Genomic_DNA"/>
</dbReference>
<evidence type="ECO:0000256" key="5">
    <source>
        <dbReference type="ARBA" id="ARBA00023004"/>
    </source>
</evidence>
<evidence type="ECO:0000256" key="8">
    <source>
        <dbReference type="SAM" id="SignalP"/>
    </source>
</evidence>